<name>A0A7R9Y5X4_9VIRI</name>
<evidence type="ECO:0000259" key="4">
    <source>
        <dbReference type="PROSITE" id="PS50110"/>
    </source>
</evidence>
<dbReference type="PANTHER" id="PTHR43874:SF7">
    <property type="entry name" value="TWO-COMPONENT RESPONSE REGULATOR ARR10"/>
    <property type="match status" value="1"/>
</dbReference>
<feature type="compositionally biased region" description="Basic and acidic residues" evidence="3">
    <location>
        <begin position="77"/>
        <end position="87"/>
    </location>
</feature>
<evidence type="ECO:0000313" key="5">
    <source>
        <dbReference type="EMBL" id="CAD8246571.1"/>
    </source>
</evidence>
<dbReference type="InterPro" id="IPR001789">
    <property type="entry name" value="Sig_transdc_resp-reg_receiver"/>
</dbReference>
<keyword evidence="1" id="KW-0902">Two-component regulatory system</keyword>
<organism evidence="5">
    <name type="scientific">Prasinoderma coloniale</name>
    <dbReference type="NCBI Taxonomy" id="156133"/>
    <lineage>
        <taxon>Eukaryota</taxon>
        <taxon>Viridiplantae</taxon>
        <taxon>Prasinodermophyta</taxon>
        <taxon>Prasinodermophyceae</taxon>
        <taxon>Prasinodermales</taxon>
        <taxon>Prasinodermaceae</taxon>
        <taxon>Prasinoderma</taxon>
    </lineage>
</organism>
<dbReference type="Gene3D" id="3.40.50.2300">
    <property type="match status" value="1"/>
</dbReference>
<dbReference type="GO" id="GO:0009736">
    <property type="term" value="P:cytokinin-activated signaling pathway"/>
    <property type="evidence" value="ECO:0007669"/>
    <property type="project" value="InterPro"/>
</dbReference>
<keyword evidence="2" id="KW-0597">Phosphoprotein</keyword>
<dbReference type="GO" id="GO:0000160">
    <property type="term" value="P:phosphorelay signal transduction system"/>
    <property type="evidence" value="ECO:0007669"/>
    <property type="project" value="UniProtKB-KW"/>
</dbReference>
<evidence type="ECO:0000256" key="3">
    <source>
        <dbReference type="SAM" id="MobiDB-lite"/>
    </source>
</evidence>
<dbReference type="InterPro" id="IPR011006">
    <property type="entry name" value="CheY-like_superfamily"/>
</dbReference>
<feature type="compositionally biased region" description="Low complexity" evidence="3">
    <location>
        <begin position="47"/>
        <end position="68"/>
    </location>
</feature>
<proteinExistence type="predicted"/>
<dbReference type="InterPro" id="IPR045279">
    <property type="entry name" value="ARR-like"/>
</dbReference>
<accession>A0A7R9Y5X4</accession>
<dbReference type="PANTHER" id="PTHR43874">
    <property type="entry name" value="TWO-COMPONENT RESPONSE REGULATOR"/>
    <property type="match status" value="1"/>
</dbReference>
<feature type="region of interest" description="Disordered" evidence="3">
    <location>
        <begin position="245"/>
        <end position="283"/>
    </location>
</feature>
<dbReference type="SUPFAM" id="SSF52172">
    <property type="entry name" value="CheY-like"/>
    <property type="match status" value="1"/>
</dbReference>
<reference evidence="5" key="1">
    <citation type="submission" date="2021-01" db="EMBL/GenBank/DDBJ databases">
        <authorList>
            <person name="Corre E."/>
            <person name="Pelletier E."/>
            <person name="Niang G."/>
            <person name="Scheremetjew M."/>
            <person name="Finn R."/>
            <person name="Kale V."/>
            <person name="Holt S."/>
            <person name="Cochrane G."/>
            <person name="Meng A."/>
            <person name="Brown T."/>
            <person name="Cohen L."/>
        </authorList>
    </citation>
    <scope>NUCLEOTIDE SEQUENCE</scope>
    <source>
        <strain evidence="5">CCMP1413</strain>
    </source>
</reference>
<feature type="compositionally biased region" description="Low complexity" evidence="3">
    <location>
        <begin position="266"/>
        <end position="283"/>
    </location>
</feature>
<dbReference type="Pfam" id="PF00072">
    <property type="entry name" value="Response_reg"/>
    <property type="match status" value="1"/>
</dbReference>
<feature type="domain" description="Response regulatory" evidence="4">
    <location>
        <begin position="114"/>
        <end position="232"/>
    </location>
</feature>
<feature type="region of interest" description="Disordered" evidence="3">
    <location>
        <begin position="44"/>
        <end position="105"/>
    </location>
</feature>
<protein>
    <recommendedName>
        <fullName evidence="4">Response regulatory domain-containing protein</fullName>
    </recommendedName>
</protein>
<feature type="compositionally biased region" description="Low complexity" evidence="3">
    <location>
        <begin position="91"/>
        <end position="105"/>
    </location>
</feature>
<sequence length="381" mass="38778">MASGAPALHPVAQLAAAAAPPQLVASYRPGPPVGADLLARSGPRVLSSAGTSASSGAGMASGADRSSGSDGGGAYARPREVSTREPGDDSAALPTGAATAAPPEASTVDLSTLHVLLVDDERLSRMVAANLLKKCGYKVTALDSAAGAMEALEADPSAYSMVLTDMMMPPPDGIDLLTYVRASPELAHVPVVMMSSNEHRGTVLECLRHGVDDFIVKPVTLKELAHVWTHAWRRRTGLAPGGAVDAVDWQRSRPATPSRSTGEEGAGAADRAGSSEYGAGGPLTPTAGGYACPVAGLREYCERESALHAAVSSALARVSADTITGDELAAIIGQSGALLESPETAMDDAGAAESETLHEAMQKLGIGQQQAPGRGGGHRQH</sequence>
<dbReference type="PROSITE" id="PS50110">
    <property type="entry name" value="RESPONSE_REGULATORY"/>
    <property type="match status" value="1"/>
</dbReference>
<dbReference type="EMBL" id="HBDZ01012674">
    <property type="protein sequence ID" value="CAD8246571.1"/>
    <property type="molecule type" value="Transcribed_RNA"/>
</dbReference>
<evidence type="ECO:0000256" key="2">
    <source>
        <dbReference type="PROSITE-ProRule" id="PRU00169"/>
    </source>
</evidence>
<dbReference type="AlphaFoldDB" id="A0A7R9Y5X4"/>
<feature type="modified residue" description="4-aspartylphosphate" evidence="2">
    <location>
        <position position="165"/>
    </location>
</feature>
<evidence type="ECO:0000256" key="1">
    <source>
        <dbReference type="ARBA" id="ARBA00023012"/>
    </source>
</evidence>
<dbReference type="SMART" id="SM00448">
    <property type="entry name" value="REC"/>
    <property type="match status" value="1"/>
</dbReference>
<gene>
    <name evidence="5" type="ORF">PCOL08062_LOCUS9723</name>
</gene>